<evidence type="ECO:0000256" key="2">
    <source>
        <dbReference type="ARBA" id="ARBA00007802"/>
    </source>
</evidence>
<protein>
    <submittedName>
        <fullName evidence="8">Type IV secretory pathway, VirB6 component</fullName>
    </submittedName>
</protein>
<dbReference type="GO" id="GO:0016020">
    <property type="term" value="C:membrane"/>
    <property type="evidence" value="ECO:0007669"/>
    <property type="project" value="UniProtKB-SubCell"/>
</dbReference>
<evidence type="ECO:0000256" key="5">
    <source>
        <dbReference type="ARBA" id="ARBA00023136"/>
    </source>
</evidence>
<evidence type="ECO:0000313" key="9">
    <source>
        <dbReference type="Proteomes" id="UP000028534"/>
    </source>
</evidence>
<organism evidence="8 9">
    <name type="scientific">Sphingobium yanoikuyae</name>
    <name type="common">Sphingomonas yanoikuyae</name>
    <dbReference type="NCBI Taxonomy" id="13690"/>
    <lineage>
        <taxon>Bacteria</taxon>
        <taxon>Pseudomonadati</taxon>
        <taxon>Pseudomonadota</taxon>
        <taxon>Alphaproteobacteria</taxon>
        <taxon>Sphingomonadales</taxon>
        <taxon>Sphingomonadaceae</taxon>
        <taxon>Sphingobium</taxon>
    </lineage>
</organism>
<dbReference type="GO" id="GO:0030255">
    <property type="term" value="P:protein secretion by the type IV secretion system"/>
    <property type="evidence" value="ECO:0007669"/>
    <property type="project" value="InterPro"/>
</dbReference>
<dbReference type="PATRIC" id="fig|13690.10.peg.3981"/>
<evidence type="ECO:0000256" key="1">
    <source>
        <dbReference type="ARBA" id="ARBA00004141"/>
    </source>
</evidence>
<comment type="caution">
    <text evidence="8">The sequence shown here is derived from an EMBL/GenBank/DDBJ whole genome shotgun (WGS) entry which is preliminary data.</text>
</comment>
<comment type="subcellular location">
    <subcellularLocation>
        <location evidence="1">Membrane</location>
        <topology evidence="1">Multi-pass membrane protein</topology>
    </subcellularLocation>
</comment>
<comment type="similarity">
    <text evidence="2">Belongs to the TrbL/VirB6 family.</text>
</comment>
<gene>
    <name evidence="8" type="ORF">CP98_03876</name>
</gene>
<evidence type="ECO:0000256" key="3">
    <source>
        <dbReference type="ARBA" id="ARBA00022692"/>
    </source>
</evidence>
<evidence type="ECO:0000313" key="8">
    <source>
        <dbReference type="EMBL" id="KEZ16904.1"/>
    </source>
</evidence>
<proteinExistence type="inferred from homology"/>
<accession>A0A084EG12</accession>
<name>A0A084EG12_SPHYA</name>
<evidence type="ECO:0000256" key="7">
    <source>
        <dbReference type="SAM" id="Phobius"/>
    </source>
</evidence>
<evidence type="ECO:0000256" key="4">
    <source>
        <dbReference type="ARBA" id="ARBA00022989"/>
    </source>
</evidence>
<dbReference type="Pfam" id="PF04610">
    <property type="entry name" value="TrbL"/>
    <property type="match status" value="1"/>
</dbReference>
<dbReference type="eggNOG" id="COG3704">
    <property type="taxonomic scope" value="Bacteria"/>
</dbReference>
<reference evidence="8 9" key="1">
    <citation type="submission" date="2014-03" db="EMBL/GenBank/DDBJ databases">
        <title>Genome sequence of Sphingobium yanoikuyae B1.</title>
        <authorList>
            <person name="Gan H.M."/>
            <person name="Gan H.Y."/>
            <person name="Savka M.A."/>
        </authorList>
    </citation>
    <scope>NUCLEOTIDE SEQUENCE [LARGE SCALE GENOMIC DNA]</scope>
    <source>
        <strain evidence="8 9">B1</strain>
    </source>
</reference>
<feature type="transmembrane region" description="Helical" evidence="7">
    <location>
        <begin position="262"/>
        <end position="285"/>
    </location>
</feature>
<dbReference type="EMBL" id="JGVR01000026">
    <property type="protein sequence ID" value="KEZ16904.1"/>
    <property type="molecule type" value="Genomic_DNA"/>
</dbReference>
<feature type="region of interest" description="Disordered" evidence="6">
    <location>
        <begin position="367"/>
        <end position="395"/>
    </location>
</feature>
<feature type="transmembrane region" description="Helical" evidence="7">
    <location>
        <begin position="216"/>
        <end position="242"/>
    </location>
</feature>
<feature type="transmembrane region" description="Helical" evidence="7">
    <location>
        <begin position="77"/>
        <end position="94"/>
    </location>
</feature>
<evidence type="ECO:0000256" key="6">
    <source>
        <dbReference type="SAM" id="MobiDB-lite"/>
    </source>
</evidence>
<feature type="transmembrane region" description="Helical" evidence="7">
    <location>
        <begin position="44"/>
        <end position="65"/>
    </location>
</feature>
<keyword evidence="5 7" id="KW-0472">Membrane</keyword>
<dbReference type="RefSeq" id="WP_051886915.1">
    <property type="nucleotide sequence ID" value="NZ_JGVR01000026.1"/>
</dbReference>
<keyword evidence="3 7" id="KW-0812">Transmembrane</keyword>
<dbReference type="AlphaFoldDB" id="A0A084EG12"/>
<feature type="transmembrane region" description="Helical" evidence="7">
    <location>
        <begin position="181"/>
        <end position="204"/>
    </location>
</feature>
<keyword evidence="4 7" id="KW-1133">Transmembrane helix</keyword>
<dbReference type="Proteomes" id="UP000028534">
    <property type="component" value="Unassembled WGS sequence"/>
</dbReference>
<dbReference type="InterPro" id="IPR007688">
    <property type="entry name" value="Conjugal_tfr_TrbL/VirB6"/>
</dbReference>
<sequence length="395" mass="42189">MIMACPAILTGQNFLASVLSGIDCQAQTIGLYGYGALADPTSFISLMLTGLLTLFVALFGIRMMLGYPIAGRDLVNAMLKIGIVLTLATSWPAWRVLGYDLVIHGPDEIARAIGTAAQLPAVGNSLGDRLQRIDDGLVAFIAFGTGRPMVAQSDWFFTQSDWYQIGLTRIVFLSGTVGIMAMIRLAAAILLAIAPLMAGLLLFGTTRSIFAGWAKGLAMTFLASLALTLVLQVEIAMIEPWLQDVLLRRAATQITANAPAEGLAIALSFMIVLLGLILLAGWIAFHPSDWLSIAIPATRLLGEERDAIPLRAAPDHPPRQAAPGRHVSLAIADSLRREERHIEMRDGRTAAQFQLTAIATTTAAPAIRPGNALGTDHRRGGKRVSAASIKRDAAH</sequence>